<evidence type="ECO:0000256" key="2">
    <source>
        <dbReference type="ARBA" id="ARBA00022692"/>
    </source>
</evidence>
<evidence type="ECO:0000313" key="10">
    <source>
        <dbReference type="Proteomes" id="UP000468901"/>
    </source>
</evidence>
<dbReference type="GO" id="GO:0012505">
    <property type="term" value="C:endomembrane system"/>
    <property type="evidence" value="ECO:0007669"/>
    <property type="project" value="UniProtKB-SubCell"/>
</dbReference>
<dbReference type="GO" id="GO:0050479">
    <property type="term" value="F:glyceryl-ether monooxygenase activity"/>
    <property type="evidence" value="ECO:0007669"/>
    <property type="project" value="TreeGrafter"/>
</dbReference>
<dbReference type="PANTHER" id="PTHR21624">
    <property type="entry name" value="STEROL DESATURASE-RELATED PROTEIN"/>
    <property type="match status" value="1"/>
</dbReference>
<evidence type="ECO:0000256" key="4">
    <source>
        <dbReference type="ARBA" id="ARBA00023002"/>
    </source>
</evidence>
<feature type="transmembrane region" description="Helical" evidence="7">
    <location>
        <begin position="73"/>
        <end position="95"/>
    </location>
</feature>
<evidence type="ECO:0000259" key="8">
    <source>
        <dbReference type="Pfam" id="PF04116"/>
    </source>
</evidence>
<keyword evidence="6 7" id="KW-0472">Membrane</keyword>
<evidence type="ECO:0000256" key="5">
    <source>
        <dbReference type="ARBA" id="ARBA00023098"/>
    </source>
</evidence>
<evidence type="ECO:0000256" key="1">
    <source>
        <dbReference type="ARBA" id="ARBA00004127"/>
    </source>
</evidence>
<keyword evidence="3 7" id="KW-1133">Transmembrane helix</keyword>
<dbReference type="EMBL" id="WESC01000002">
    <property type="protein sequence ID" value="KAB7742113.1"/>
    <property type="molecule type" value="Genomic_DNA"/>
</dbReference>
<dbReference type="GO" id="GO:0005506">
    <property type="term" value="F:iron ion binding"/>
    <property type="evidence" value="ECO:0007669"/>
    <property type="project" value="InterPro"/>
</dbReference>
<feature type="transmembrane region" description="Helical" evidence="7">
    <location>
        <begin position="107"/>
        <end position="126"/>
    </location>
</feature>
<dbReference type="GO" id="GO:0016020">
    <property type="term" value="C:membrane"/>
    <property type="evidence" value="ECO:0007669"/>
    <property type="project" value="GOC"/>
</dbReference>
<name>A0A6N6VRF2_9HYPH</name>
<organism evidence="9 10">
    <name type="scientific">Parvibaculum sedimenti</name>
    <dbReference type="NCBI Taxonomy" id="2608632"/>
    <lineage>
        <taxon>Bacteria</taxon>
        <taxon>Pseudomonadati</taxon>
        <taxon>Pseudomonadota</taxon>
        <taxon>Alphaproteobacteria</taxon>
        <taxon>Hyphomicrobiales</taxon>
        <taxon>Parvibaculaceae</taxon>
        <taxon>Parvibaculum</taxon>
    </lineage>
</organism>
<comment type="subcellular location">
    <subcellularLocation>
        <location evidence="1">Endomembrane system</location>
        <topology evidence="1">Multi-pass membrane protein</topology>
    </subcellularLocation>
</comment>
<feature type="transmembrane region" description="Helical" evidence="7">
    <location>
        <begin position="33"/>
        <end position="52"/>
    </location>
</feature>
<dbReference type="GO" id="GO:0006643">
    <property type="term" value="P:membrane lipid metabolic process"/>
    <property type="evidence" value="ECO:0007669"/>
    <property type="project" value="TreeGrafter"/>
</dbReference>
<evidence type="ECO:0000256" key="7">
    <source>
        <dbReference type="SAM" id="Phobius"/>
    </source>
</evidence>
<dbReference type="RefSeq" id="WP_152214535.1">
    <property type="nucleotide sequence ID" value="NZ_JBAQYD010000032.1"/>
</dbReference>
<dbReference type="Pfam" id="PF04116">
    <property type="entry name" value="FA_hydroxylase"/>
    <property type="match status" value="1"/>
</dbReference>
<reference evidence="9 10" key="1">
    <citation type="submission" date="2019-09" db="EMBL/GenBank/DDBJ databases">
        <title>Parvibaculum sedimenti sp. nov., isolated from sediment.</title>
        <authorList>
            <person name="Wang Y."/>
        </authorList>
    </citation>
    <scope>NUCLEOTIDE SEQUENCE [LARGE SCALE GENOMIC DNA]</scope>
    <source>
        <strain evidence="9 10">HXT-9</strain>
    </source>
</reference>
<keyword evidence="4" id="KW-0560">Oxidoreductase</keyword>
<dbReference type="Proteomes" id="UP000468901">
    <property type="component" value="Unassembled WGS sequence"/>
</dbReference>
<keyword evidence="2 7" id="KW-0812">Transmembrane</keyword>
<evidence type="ECO:0000256" key="3">
    <source>
        <dbReference type="ARBA" id="ARBA00022989"/>
    </source>
</evidence>
<gene>
    <name evidence="9" type="ORF">F2P47_02240</name>
</gene>
<protein>
    <submittedName>
        <fullName evidence="9">Sterol desaturase family protein</fullName>
    </submittedName>
</protein>
<proteinExistence type="predicted"/>
<keyword evidence="10" id="KW-1185">Reference proteome</keyword>
<evidence type="ECO:0000256" key="6">
    <source>
        <dbReference type="ARBA" id="ARBA00023136"/>
    </source>
</evidence>
<dbReference type="InterPro" id="IPR006694">
    <property type="entry name" value="Fatty_acid_hydroxylase"/>
</dbReference>
<comment type="caution">
    <text evidence="9">The sequence shown here is derived from an EMBL/GenBank/DDBJ whole genome shotgun (WGS) entry which is preliminary data.</text>
</comment>
<dbReference type="GO" id="GO:0008610">
    <property type="term" value="P:lipid biosynthetic process"/>
    <property type="evidence" value="ECO:0007669"/>
    <property type="project" value="InterPro"/>
</dbReference>
<sequence>MRRLLSSIWWPLLFCGSVGLIYAGMRAGHDVAAFNLTYLTLALCIALLERLVPHEEAWLENDGQMGPDLAHTILNKGIAQVIITFVAFMGIADALAPTGAGLWPAGWPLAVQTALGLVIVEFGLYWKHRLAHEWPWLWRFHAVHHSVTRLWFFNTGRFHLVDTMTGLMVGMPVLLLLGAPRDVLLMVSAITAIVGMLTHCNIEMRCGPLNYIFNTPTLHRWHHSKVLAEGNRNYGENLVLFDLLFGSYFNAPDRRPPRDIGIMHDMPPTFLGQLKAPFTSQPL</sequence>
<feature type="domain" description="Fatty acid hydroxylase" evidence="8">
    <location>
        <begin position="114"/>
        <end position="247"/>
    </location>
</feature>
<dbReference type="InterPro" id="IPR051689">
    <property type="entry name" value="Sterol_desaturase/TMEM195"/>
</dbReference>
<dbReference type="AlphaFoldDB" id="A0A6N6VRF2"/>
<dbReference type="PANTHER" id="PTHR21624:SF1">
    <property type="entry name" value="ALKYLGLYCEROL MONOOXYGENASE"/>
    <property type="match status" value="1"/>
</dbReference>
<feature type="transmembrane region" description="Helical" evidence="7">
    <location>
        <begin position="183"/>
        <end position="202"/>
    </location>
</feature>
<keyword evidence="5" id="KW-0443">Lipid metabolism</keyword>
<evidence type="ECO:0000313" key="9">
    <source>
        <dbReference type="EMBL" id="KAB7742113.1"/>
    </source>
</evidence>
<feature type="transmembrane region" description="Helical" evidence="7">
    <location>
        <begin position="158"/>
        <end position="177"/>
    </location>
</feature>
<accession>A0A6N6VRF2</accession>